<dbReference type="Proteomes" id="UP000243006">
    <property type="component" value="Unassembled WGS sequence"/>
</dbReference>
<dbReference type="AlphaFoldDB" id="A0A1Y3E912"/>
<comment type="caution">
    <text evidence="1">The sequence shown here is derived from an EMBL/GenBank/DDBJ whole genome shotgun (WGS) entry which is preliminary data.</text>
</comment>
<accession>A0A1Y3E912</accession>
<dbReference type="EMBL" id="LVZM01020906">
    <property type="protein sequence ID" value="OUC41603.1"/>
    <property type="molecule type" value="Genomic_DNA"/>
</dbReference>
<feature type="non-terminal residue" evidence="1">
    <location>
        <position position="96"/>
    </location>
</feature>
<sequence>MYIVRAQPPSLAADQMQSIVMEANDEDEKVQMCQYPGNECDLPAFGSVGLCINHAPPDSRYGLMQCRYPMDSSKLRCPKSISLLHSQTGLCEEHEE</sequence>
<organism evidence="1 2">
    <name type="scientific">Trichinella nativa</name>
    <dbReference type="NCBI Taxonomy" id="6335"/>
    <lineage>
        <taxon>Eukaryota</taxon>
        <taxon>Metazoa</taxon>
        <taxon>Ecdysozoa</taxon>
        <taxon>Nematoda</taxon>
        <taxon>Enoplea</taxon>
        <taxon>Dorylaimia</taxon>
        <taxon>Trichinellida</taxon>
        <taxon>Trichinellidae</taxon>
        <taxon>Trichinella</taxon>
    </lineage>
</organism>
<reference evidence="1 2" key="1">
    <citation type="submission" date="2015-04" db="EMBL/GenBank/DDBJ databases">
        <title>Draft genome of the roundworm Trichinella nativa.</title>
        <authorList>
            <person name="Mitreva M."/>
        </authorList>
    </citation>
    <scope>NUCLEOTIDE SEQUENCE [LARGE SCALE GENOMIC DNA]</scope>
    <source>
        <strain evidence="1 2">ISS45</strain>
    </source>
</reference>
<evidence type="ECO:0000313" key="2">
    <source>
        <dbReference type="Proteomes" id="UP000243006"/>
    </source>
</evidence>
<evidence type="ECO:0000313" key="1">
    <source>
        <dbReference type="EMBL" id="OUC41603.1"/>
    </source>
</evidence>
<proteinExistence type="predicted"/>
<name>A0A1Y3E912_9BILA</name>
<gene>
    <name evidence="1" type="ORF">D917_10794</name>
</gene>
<protein>
    <submittedName>
        <fullName evidence="1">Uncharacterized protein</fullName>
    </submittedName>
</protein>